<dbReference type="GO" id="GO:0003964">
    <property type="term" value="F:RNA-directed DNA polymerase activity"/>
    <property type="evidence" value="ECO:0007669"/>
    <property type="project" value="UniProtKB-KW"/>
</dbReference>
<evidence type="ECO:0000256" key="1">
    <source>
        <dbReference type="ARBA" id="ARBA00004173"/>
    </source>
</evidence>
<gene>
    <name evidence="6" type="primary">pol_3</name>
    <name evidence="6" type="ORF">CFO_g4214</name>
</gene>
<dbReference type="GO" id="GO:0003676">
    <property type="term" value="F:nucleic acid binding"/>
    <property type="evidence" value="ECO:0007669"/>
    <property type="project" value="InterPro"/>
</dbReference>
<evidence type="ECO:0000259" key="4">
    <source>
        <dbReference type="PROSITE" id="PS50878"/>
    </source>
</evidence>
<dbReference type="PANTHER" id="PTHR33481">
    <property type="entry name" value="REVERSE TRANSCRIPTASE"/>
    <property type="match status" value="1"/>
</dbReference>
<dbReference type="CDD" id="cd09276">
    <property type="entry name" value="Rnase_HI_RT_non_LTR"/>
    <property type="match status" value="1"/>
</dbReference>
<feature type="domain" description="RNase H type-1" evidence="5">
    <location>
        <begin position="734"/>
        <end position="876"/>
    </location>
</feature>
<proteinExistence type="predicted"/>
<dbReference type="InterPro" id="IPR036397">
    <property type="entry name" value="RNaseH_sf"/>
</dbReference>
<dbReference type="SUPFAM" id="SSF53098">
    <property type="entry name" value="Ribonuclease H-like"/>
    <property type="match status" value="1"/>
</dbReference>
<sequence>MLDIQSRPTARPKTETRNLADTDRKRLQELCQEAAISIHRRLESKGPNPTPQELDETAEDITSAIQTAFEQATPARKVSHSGYKWWNQECCDRKRHVCRTRAVLKSLKSLERQGATNLGQEKTSAEHAHTQAKEQLRKAIQTAGRDFYRDLIGKLDTPKKIYQAAKWMANPQKTATPALKDSDGQKRTTPLEKIQVLRNRHLLGNRLQDIQRPQTRTATYEWEEISQQEARKAVLKPRNTAPGKDGIQNKILAWCWPEMGTLITKFFNICLKQGHHPACFKEARLVAIPKGGKRDKSDPSSYRLISLLPTLAKAMERIIAKRLAAEAMEKGILQSNYACALPRRAASDLTLLVASQIRSNMEMKRFTSILTFDVKGAFDGILPNRMVTRLMEQRWPSNLCKWVQSFLDDRTAQISLDGTTETPGPTSGSLPQGSPISPILYMLFMAPLYRPWQRNLRGYMDDGLWIADGETLNQNIKGLRTVMGITTRWCEDNGLALDHNKTGLLHLTTAKSTSYNPDLEVPGIPTIKATPQQGALKWLGVYFDRRLNFNAQANHVKNKMEGLTHNLNILKGCKHGAPVSEMVMAIKTCLIPTMTYAAATWWQPEKHGNIGKAKMMGKPLRRALLAALPAYKTTPSSLLHMEAGIPPANQILHTAVLRELIRWYTLDEAHPLCNLEEHNSFSNLLRLLPKPPPRYGTVRDKQQPADPPPPEALVTGKDKDEAARDHVTFKETRPPQDVWLYTDGSRLQNGWTGAGWAIESEGQIIRSGLRSCGKWAEVADAEIRAIENGLRDIPDQALRRANTVWICSDNQAAVQRMNVRAESVTSSQHVIDQAKMYIQGKKAALPGRSFHCIWIPGHSGIRGNETADEKAREAATEVTDRHMSLARAKRWLRETTHQNFQEWFYDRTDIKDHNFRKHLEFPKKDKFKSTKVPRKILGTILAAVSGHGDFKKYHQRFKHHSALLQCPACGEDKKETHRWSCKKKKKPWTENFVTKLLKTTKGRTTLGKKLITNTGQ</sequence>
<keyword evidence="6" id="KW-0548">Nucleotidyltransferase</keyword>
<dbReference type="InterPro" id="IPR012337">
    <property type="entry name" value="RNaseH-like_sf"/>
</dbReference>
<dbReference type="Pfam" id="PF00078">
    <property type="entry name" value="RVT_1"/>
    <property type="match status" value="1"/>
</dbReference>
<keyword evidence="2" id="KW-0496">Mitochondrion</keyword>
<dbReference type="PROSITE" id="PS50878">
    <property type="entry name" value="RT_POL"/>
    <property type="match status" value="1"/>
</dbReference>
<accession>A0A0F8BM20</accession>
<dbReference type="EC" id="2.7.7.49" evidence="6"/>
<dbReference type="EMBL" id="LBBL01000243">
    <property type="protein sequence ID" value="KKF93453.1"/>
    <property type="molecule type" value="Genomic_DNA"/>
</dbReference>
<keyword evidence="6" id="KW-0808">Transferase</keyword>
<keyword evidence="6" id="KW-0695">RNA-directed DNA polymerase</keyword>
<feature type="domain" description="Reverse transcriptase" evidence="4">
    <location>
        <begin position="269"/>
        <end position="543"/>
    </location>
</feature>
<dbReference type="SUPFAM" id="SSF56672">
    <property type="entry name" value="DNA/RNA polymerases"/>
    <property type="match status" value="1"/>
</dbReference>
<keyword evidence="7" id="KW-1185">Reference proteome</keyword>
<dbReference type="PANTHER" id="PTHR33481:SF1">
    <property type="entry name" value="ENDONUCLEASE_EXONUCLEASE_PHOSPHATASE DOMAIN-CONTAINING PROTEIN-RELATED"/>
    <property type="match status" value="1"/>
</dbReference>
<dbReference type="GO" id="GO:0005739">
    <property type="term" value="C:mitochondrion"/>
    <property type="evidence" value="ECO:0007669"/>
    <property type="project" value="UniProtKB-SubCell"/>
</dbReference>
<reference evidence="6 7" key="1">
    <citation type="submission" date="2015-04" db="EMBL/GenBank/DDBJ databases">
        <title>Genome sequence of Ceratocystis platani, a major pathogen of plane trees.</title>
        <authorList>
            <person name="Belbahri L."/>
        </authorList>
    </citation>
    <scope>NUCLEOTIDE SEQUENCE [LARGE SCALE GENOMIC DNA]</scope>
    <source>
        <strain evidence="6 7">CFO</strain>
    </source>
</reference>
<name>A0A0F8BM20_CERFI</name>
<protein>
    <submittedName>
        <fullName evidence="6">RNA-directed DNA polymerase from mobile element jockey</fullName>
        <ecNumber evidence="6">2.7.7.49</ecNumber>
    </submittedName>
</protein>
<evidence type="ECO:0000256" key="2">
    <source>
        <dbReference type="ARBA" id="ARBA00023128"/>
    </source>
</evidence>
<feature type="compositionally biased region" description="Basic and acidic residues" evidence="3">
    <location>
        <begin position="12"/>
        <end position="21"/>
    </location>
</feature>
<dbReference type="InterPro" id="IPR043502">
    <property type="entry name" value="DNA/RNA_pol_sf"/>
</dbReference>
<dbReference type="OrthoDB" id="4842715at2759"/>
<evidence type="ECO:0000259" key="5">
    <source>
        <dbReference type="PROSITE" id="PS50879"/>
    </source>
</evidence>
<evidence type="ECO:0000313" key="7">
    <source>
        <dbReference type="Proteomes" id="UP000034841"/>
    </source>
</evidence>
<dbReference type="Gene3D" id="3.30.420.10">
    <property type="entry name" value="Ribonuclease H-like superfamily/Ribonuclease H"/>
    <property type="match status" value="1"/>
</dbReference>
<dbReference type="Pfam" id="PF00075">
    <property type="entry name" value="RNase_H"/>
    <property type="match status" value="1"/>
</dbReference>
<dbReference type="CDD" id="cd01650">
    <property type="entry name" value="RT_nLTR_like"/>
    <property type="match status" value="1"/>
</dbReference>
<feature type="region of interest" description="Disordered" evidence="3">
    <location>
        <begin position="1"/>
        <end position="21"/>
    </location>
</feature>
<dbReference type="Proteomes" id="UP000034841">
    <property type="component" value="Unassembled WGS sequence"/>
</dbReference>
<evidence type="ECO:0000256" key="3">
    <source>
        <dbReference type="SAM" id="MobiDB-lite"/>
    </source>
</evidence>
<organism evidence="6 7">
    <name type="scientific">Ceratocystis fimbriata f. sp. platani</name>
    <dbReference type="NCBI Taxonomy" id="88771"/>
    <lineage>
        <taxon>Eukaryota</taxon>
        <taxon>Fungi</taxon>
        <taxon>Dikarya</taxon>
        <taxon>Ascomycota</taxon>
        <taxon>Pezizomycotina</taxon>
        <taxon>Sordariomycetes</taxon>
        <taxon>Hypocreomycetidae</taxon>
        <taxon>Microascales</taxon>
        <taxon>Ceratocystidaceae</taxon>
        <taxon>Ceratocystis</taxon>
    </lineage>
</organism>
<dbReference type="AlphaFoldDB" id="A0A0F8BM20"/>
<feature type="region of interest" description="Disordered" evidence="3">
    <location>
        <begin position="692"/>
        <end position="722"/>
    </location>
</feature>
<comment type="caution">
    <text evidence="6">The sequence shown here is derived from an EMBL/GenBank/DDBJ whole genome shotgun (WGS) entry which is preliminary data.</text>
</comment>
<dbReference type="GO" id="GO:0004523">
    <property type="term" value="F:RNA-DNA hybrid ribonuclease activity"/>
    <property type="evidence" value="ECO:0007669"/>
    <property type="project" value="InterPro"/>
</dbReference>
<comment type="subcellular location">
    <subcellularLocation>
        <location evidence="1">Mitochondrion</location>
    </subcellularLocation>
</comment>
<dbReference type="PROSITE" id="PS50879">
    <property type="entry name" value="RNASE_H_1"/>
    <property type="match status" value="1"/>
</dbReference>
<dbReference type="InterPro" id="IPR000477">
    <property type="entry name" value="RT_dom"/>
</dbReference>
<evidence type="ECO:0000313" key="6">
    <source>
        <dbReference type="EMBL" id="KKF93453.1"/>
    </source>
</evidence>
<dbReference type="InterPro" id="IPR002156">
    <property type="entry name" value="RNaseH_domain"/>
</dbReference>